<comment type="function">
    <text evidence="7 10 11">Participates actively in the response to hyperosmotic and heat shock by preventing the aggregation of stress-denatured proteins, in association with DnaK and GrpE. It is the nucleotide exchange factor for DnaK and may function as a thermosensor. Unfolded proteins bind initially to DnaJ; upon interaction with the DnaJ-bound protein, DnaK hydrolyzes its bound ATP, resulting in the formation of a stable complex. GrpE releases ADP from DnaK; ATP binding to DnaK triggers the release of the substrate protein, thus completing the reaction cycle. Several rounds of ATP-dependent interactions between DnaJ, DnaK and GrpE are required for fully efficient folding.</text>
</comment>
<evidence type="ECO:0000256" key="2">
    <source>
        <dbReference type="ARBA" id="ARBA00009054"/>
    </source>
</evidence>
<dbReference type="GO" id="GO:0042803">
    <property type="term" value="F:protein homodimerization activity"/>
    <property type="evidence" value="ECO:0007669"/>
    <property type="project" value="InterPro"/>
</dbReference>
<dbReference type="GO" id="GO:0051082">
    <property type="term" value="F:unfolded protein binding"/>
    <property type="evidence" value="ECO:0007669"/>
    <property type="project" value="TreeGrafter"/>
</dbReference>
<dbReference type="GO" id="GO:0005737">
    <property type="term" value="C:cytoplasm"/>
    <property type="evidence" value="ECO:0007669"/>
    <property type="project" value="UniProtKB-SubCell"/>
</dbReference>
<dbReference type="Proteomes" id="UP000192468">
    <property type="component" value="Unassembled WGS sequence"/>
</dbReference>
<dbReference type="InterPro" id="IPR009012">
    <property type="entry name" value="GrpE_head"/>
</dbReference>
<dbReference type="PANTHER" id="PTHR21237">
    <property type="entry name" value="GRPE PROTEIN"/>
    <property type="match status" value="1"/>
</dbReference>
<keyword evidence="15" id="KW-1185">Reference proteome</keyword>
<evidence type="ECO:0000256" key="1">
    <source>
        <dbReference type="ARBA" id="ARBA00004496"/>
    </source>
</evidence>
<dbReference type="PROSITE" id="PS01071">
    <property type="entry name" value="GRPE"/>
    <property type="match status" value="1"/>
</dbReference>
<dbReference type="HAMAP" id="MF_01151">
    <property type="entry name" value="GrpE"/>
    <property type="match status" value="1"/>
</dbReference>
<dbReference type="NCBIfam" id="NF010738">
    <property type="entry name" value="PRK14140.1"/>
    <property type="match status" value="1"/>
</dbReference>
<feature type="compositionally biased region" description="Basic and acidic residues" evidence="13">
    <location>
        <begin position="1"/>
        <end position="20"/>
    </location>
</feature>
<organism evidence="14 15">
    <name type="scientific">Clostridium acidisoli DSM 12555</name>
    <dbReference type="NCBI Taxonomy" id="1121291"/>
    <lineage>
        <taxon>Bacteria</taxon>
        <taxon>Bacillati</taxon>
        <taxon>Bacillota</taxon>
        <taxon>Clostridia</taxon>
        <taxon>Eubacteriales</taxon>
        <taxon>Clostridiaceae</taxon>
        <taxon>Clostridium</taxon>
    </lineage>
</organism>
<comment type="subcellular location">
    <subcellularLocation>
        <location evidence="1 10">Cytoplasm</location>
    </subcellularLocation>
</comment>
<evidence type="ECO:0000256" key="12">
    <source>
        <dbReference type="RuleBase" id="RU004478"/>
    </source>
</evidence>
<dbReference type="EMBL" id="FWXH01000002">
    <property type="protein sequence ID" value="SMC18983.1"/>
    <property type="molecule type" value="Genomic_DNA"/>
</dbReference>
<dbReference type="FunFam" id="2.30.22.10:FF:000001">
    <property type="entry name" value="Protein GrpE"/>
    <property type="match status" value="1"/>
</dbReference>
<feature type="compositionally biased region" description="Acidic residues" evidence="13">
    <location>
        <begin position="21"/>
        <end position="51"/>
    </location>
</feature>
<keyword evidence="5 10" id="KW-0346">Stress response</keyword>
<dbReference type="SUPFAM" id="SSF51064">
    <property type="entry name" value="Head domain of nucleotide exchange factor GrpE"/>
    <property type="match status" value="1"/>
</dbReference>
<evidence type="ECO:0000256" key="7">
    <source>
        <dbReference type="ARBA" id="ARBA00053401"/>
    </source>
</evidence>
<dbReference type="PANTHER" id="PTHR21237:SF23">
    <property type="entry name" value="GRPE PROTEIN HOMOLOG, MITOCHONDRIAL"/>
    <property type="match status" value="1"/>
</dbReference>
<dbReference type="RefSeq" id="WP_084113886.1">
    <property type="nucleotide sequence ID" value="NZ_FWXH01000002.1"/>
</dbReference>
<evidence type="ECO:0000313" key="15">
    <source>
        <dbReference type="Proteomes" id="UP000192468"/>
    </source>
</evidence>
<gene>
    <name evidence="10" type="primary">grpE</name>
    <name evidence="14" type="ORF">SAMN02745134_00720</name>
</gene>
<accession>A0A1W1X5A0</accession>
<dbReference type="PRINTS" id="PR00773">
    <property type="entry name" value="GRPEPROTEIN"/>
</dbReference>
<evidence type="ECO:0000256" key="8">
    <source>
        <dbReference type="ARBA" id="ARBA00072274"/>
    </source>
</evidence>
<sequence>MSEINKDEKDENEETLKEENVECEENESSSEILEDEEKLEDEEFENIEEDEASSKKELEEMKLIKNKLKDENSKLKNELDTVKERLLRTAAEYENYRNRTSKEKEGIYTDACIDVLKNVLPALDNMERAVAIEGNIDDLKKGIEMTLRQFKDSLEKLGVEEIDATGEFDPNLHNAVMHVEDESYGESAIVEVLQKGYKKQDKVIRYSMVRVAN</sequence>
<dbReference type="GO" id="GO:0051087">
    <property type="term" value="F:protein-folding chaperone binding"/>
    <property type="evidence" value="ECO:0007669"/>
    <property type="project" value="InterPro"/>
</dbReference>
<dbReference type="SUPFAM" id="SSF58014">
    <property type="entry name" value="Coiled-coil domain of nucleotide exchange factor GrpE"/>
    <property type="match status" value="1"/>
</dbReference>
<dbReference type="Gene3D" id="2.30.22.10">
    <property type="entry name" value="Head domain of nucleotide exchange factor GrpE"/>
    <property type="match status" value="1"/>
</dbReference>
<reference evidence="14 15" key="1">
    <citation type="submission" date="2017-04" db="EMBL/GenBank/DDBJ databases">
        <authorList>
            <person name="Afonso C.L."/>
            <person name="Miller P.J."/>
            <person name="Scott M.A."/>
            <person name="Spackman E."/>
            <person name="Goraichik I."/>
            <person name="Dimitrov K.M."/>
            <person name="Suarez D.L."/>
            <person name="Swayne D.E."/>
        </authorList>
    </citation>
    <scope>NUCLEOTIDE SEQUENCE [LARGE SCALE GENOMIC DNA]</scope>
    <source>
        <strain evidence="14 15">DSM 12555</strain>
    </source>
</reference>
<dbReference type="Pfam" id="PF01025">
    <property type="entry name" value="GrpE"/>
    <property type="match status" value="1"/>
</dbReference>
<dbReference type="STRING" id="1121291.SAMN02745134_00720"/>
<dbReference type="InterPro" id="IPR000740">
    <property type="entry name" value="GrpE"/>
</dbReference>
<evidence type="ECO:0000256" key="6">
    <source>
        <dbReference type="ARBA" id="ARBA00023186"/>
    </source>
</evidence>
<comment type="subunit">
    <text evidence="3 10">Homodimer.</text>
</comment>
<evidence type="ECO:0000313" key="14">
    <source>
        <dbReference type="EMBL" id="SMC18983.1"/>
    </source>
</evidence>
<comment type="similarity">
    <text evidence="2 10 12">Belongs to the GrpE family.</text>
</comment>
<dbReference type="AlphaFoldDB" id="A0A1W1X5A0"/>
<evidence type="ECO:0000256" key="11">
    <source>
        <dbReference type="RuleBase" id="RU000639"/>
    </source>
</evidence>
<evidence type="ECO:0000256" key="3">
    <source>
        <dbReference type="ARBA" id="ARBA00011738"/>
    </source>
</evidence>
<evidence type="ECO:0000256" key="10">
    <source>
        <dbReference type="HAMAP-Rule" id="MF_01151"/>
    </source>
</evidence>
<protein>
    <recommendedName>
        <fullName evidence="8 10">Protein GrpE</fullName>
    </recommendedName>
    <alternativeName>
        <fullName evidence="9 10">HSP-70 cofactor</fullName>
    </alternativeName>
</protein>
<dbReference type="GO" id="GO:0006457">
    <property type="term" value="P:protein folding"/>
    <property type="evidence" value="ECO:0007669"/>
    <property type="project" value="InterPro"/>
</dbReference>
<dbReference type="CDD" id="cd00446">
    <property type="entry name" value="GrpE"/>
    <property type="match status" value="1"/>
</dbReference>
<keyword evidence="4 10" id="KW-0963">Cytoplasm</keyword>
<evidence type="ECO:0000256" key="13">
    <source>
        <dbReference type="SAM" id="MobiDB-lite"/>
    </source>
</evidence>
<dbReference type="Gene3D" id="3.90.20.20">
    <property type="match status" value="1"/>
</dbReference>
<name>A0A1W1X5A0_9CLOT</name>
<proteinExistence type="inferred from homology"/>
<dbReference type="OrthoDB" id="9812586at2"/>
<evidence type="ECO:0000256" key="9">
    <source>
        <dbReference type="ARBA" id="ARBA00076414"/>
    </source>
</evidence>
<evidence type="ECO:0000256" key="4">
    <source>
        <dbReference type="ARBA" id="ARBA00022490"/>
    </source>
</evidence>
<evidence type="ECO:0000256" key="5">
    <source>
        <dbReference type="ARBA" id="ARBA00023016"/>
    </source>
</evidence>
<dbReference type="GO" id="GO:0000774">
    <property type="term" value="F:adenyl-nucleotide exchange factor activity"/>
    <property type="evidence" value="ECO:0007669"/>
    <property type="project" value="InterPro"/>
</dbReference>
<keyword evidence="6 10" id="KW-0143">Chaperone</keyword>
<dbReference type="NCBIfam" id="NF010757">
    <property type="entry name" value="PRK14160.1"/>
    <property type="match status" value="1"/>
</dbReference>
<feature type="region of interest" description="Disordered" evidence="13">
    <location>
        <begin position="1"/>
        <end position="58"/>
    </location>
</feature>
<dbReference type="InterPro" id="IPR013805">
    <property type="entry name" value="GrpE_CC"/>
</dbReference>